<keyword evidence="2" id="KW-1133">Transmembrane helix</keyword>
<evidence type="ECO:0000256" key="2">
    <source>
        <dbReference type="SAM" id="Phobius"/>
    </source>
</evidence>
<dbReference type="RefSeq" id="WP_272091671.1">
    <property type="nucleotide sequence ID" value="NZ_JAQNDL010000004.1"/>
</dbReference>
<feature type="signal peptide" evidence="3">
    <location>
        <begin position="1"/>
        <end position="18"/>
    </location>
</feature>
<reference evidence="4 5" key="1">
    <citation type="submission" date="2022-11" db="EMBL/GenBank/DDBJ databases">
        <title>Minimal conservation of predation-associated metabolite biosynthetic gene clusters underscores biosynthetic potential of Myxococcota including descriptions for ten novel species: Archangium lansinium sp. nov., Myxococcus landrumus sp. nov., Nannocystis bai.</title>
        <authorList>
            <person name="Ahearne A."/>
            <person name="Stevens C."/>
            <person name="Dowd S."/>
        </authorList>
    </citation>
    <scope>NUCLEOTIDE SEQUENCE [LARGE SCALE GENOMIC DNA]</scope>
    <source>
        <strain evidence="4 5">BB15-2</strain>
    </source>
</reference>
<feature type="transmembrane region" description="Helical" evidence="2">
    <location>
        <begin position="303"/>
        <end position="327"/>
    </location>
</feature>
<gene>
    <name evidence="4" type="ORF">POL25_39975</name>
</gene>
<accession>A0ABT5EB89</accession>
<dbReference type="EMBL" id="JAQNDL010000004">
    <property type="protein sequence ID" value="MDC0723134.1"/>
    <property type="molecule type" value="Genomic_DNA"/>
</dbReference>
<feature type="transmembrane region" description="Helical" evidence="2">
    <location>
        <begin position="214"/>
        <end position="234"/>
    </location>
</feature>
<feature type="chain" id="PRO_5046783704" description="PEGA domain-containing protein" evidence="3">
    <location>
        <begin position="19"/>
        <end position="404"/>
    </location>
</feature>
<feature type="region of interest" description="Disordered" evidence="1">
    <location>
        <begin position="20"/>
        <end position="40"/>
    </location>
</feature>
<organism evidence="4 5">
    <name type="scientific">Nannocystis bainbridge</name>
    <dbReference type="NCBI Taxonomy" id="2995303"/>
    <lineage>
        <taxon>Bacteria</taxon>
        <taxon>Pseudomonadati</taxon>
        <taxon>Myxococcota</taxon>
        <taxon>Polyangia</taxon>
        <taxon>Nannocystales</taxon>
        <taxon>Nannocystaceae</taxon>
        <taxon>Nannocystis</taxon>
    </lineage>
</organism>
<keyword evidence="3" id="KW-0732">Signal</keyword>
<sequence>MVCVLVAALLLLAPAAPTVGPPAAGSNAPSSGEERRGRAQAAFEHGRFAEAAIEYESLWREGHGASDLFNAAASRFALRHYAHAVAHLESLLALSSLTPAQREEAANLAQIARGKTTAVALVLRSPRPLATPVTVTLAVVSAFASDQRPDITRTIGPGDRATLALDAGVWRISVDDPRFEPVTLEVRVEPTPSTTPQVLDLRARPDARGLRRFALGWGTAGAVGVVAGAGLLGAGQGRWSSRLDTPIEECTPGNPVYPIAACRDALAGAGNLRTAGGGVLGVGVGALVGGLVALAPTPRGRKIGWTATAVVGGLSAIGGAVALGLGVQQFSERNDRSAWTAEDHRALGGAAATHTVGAVFVGLGGGLLASSATGLVLERSGKFLVSASPQMRVGGAGLTIQGRF</sequence>
<comment type="caution">
    <text evidence="4">The sequence shown here is derived from an EMBL/GenBank/DDBJ whole genome shotgun (WGS) entry which is preliminary data.</text>
</comment>
<keyword evidence="2" id="KW-0812">Transmembrane</keyword>
<name>A0ABT5EB89_9BACT</name>
<feature type="transmembrane region" description="Helical" evidence="2">
    <location>
        <begin position="278"/>
        <end position="297"/>
    </location>
</feature>
<protein>
    <recommendedName>
        <fullName evidence="6">PEGA domain-containing protein</fullName>
    </recommendedName>
</protein>
<dbReference type="Proteomes" id="UP001221686">
    <property type="component" value="Unassembled WGS sequence"/>
</dbReference>
<evidence type="ECO:0000256" key="1">
    <source>
        <dbReference type="SAM" id="MobiDB-lite"/>
    </source>
</evidence>
<evidence type="ECO:0000313" key="4">
    <source>
        <dbReference type="EMBL" id="MDC0723134.1"/>
    </source>
</evidence>
<evidence type="ECO:0000313" key="5">
    <source>
        <dbReference type="Proteomes" id="UP001221686"/>
    </source>
</evidence>
<evidence type="ECO:0000256" key="3">
    <source>
        <dbReference type="SAM" id="SignalP"/>
    </source>
</evidence>
<keyword evidence="5" id="KW-1185">Reference proteome</keyword>
<keyword evidence="2" id="KW-0472">Membrane</keyword>
<proteinExistence type="predicted"/>
<evidence type="ECO:0008006" key="6">
    <source>
        <dbReference type="Google" id="ProtNLM"/>
    </source>
</evidence>